<evidence type="ECO:0000313" key="4">
    <source>
        <dbReference type="Proteomes" id="UP000703269"/>
    </source>
</evidence>
<dbReference type="PANTHER" id="PTHR47332:SF4">
    <property type="entry name" value="SET DOMAIN-CONTAINING PROTEIN 5"/>
    <property type="match status" value="1"/>
</dbReference>
<dbReference type="PROSITE" id="PS50280">
    <property type="entry name" value="SET"/>
    <property type="match status" value="1"/>
</dbReference>
<reference evidence="3 4" key="1">
    <citation type="submission" date="2021-08" db="EMBL/GenBank/DDBJ databases">
        <title>Draft Genome Sequence of Phanerochaete sordida strain YK-624.</title>
        <authorList>
            <person name="Mori T."/>
            <person name="Dohra H."/>
            <person name="Suzuki T."/>
            <person name="Kawagishi H."/>
            <person name="Hirai H."/>
        </authorList>
    </citation>
    <scope>NUCLEOTIDE SEQUENCE [LARGE SCALE GENOMIC DNA]</scope>
    <source>
        <strain evidence="3 4">YK-624</strain>
    </source>
</reference>
<dbReference type="Gene3D" id="1.25.40.10">
    <property type="entry name" value="Tetratricopeptide repeat domain"/>
    <property type="match status" value="1"/>
</dbReference>
<accession>A0A9P3GPE6</accession>
<organism evidence="3 4">
    <name type="scientific">Phanerochaete sordida</name>
    <dbReference type="NCBI Taxonomy" id="48140"/>
    <lineage>
        <taxon>Eukaryota</taxon>
        <taxon>Fungi</taxon>
        <taxon>Dikarya</taxon>
        <taxon>Basidiomycota</taxon>
        <taxon>Agaricomycotina</taxon>
        <taxon>Agaricomycetes</taxon>
        <taxon>Polyporales</taxon>
        <taxon>Phanerochaetaceae</taxon>
        <taxon>Phanerochaete</taxon>
    </lineage>
</organism>
<feature type="repeat" description="TPR" evidence="1">
    <location>
        <begin position="9"/>
        <end position="42"/>
    </location>
</feature>
<dbReference type="SUPFAM" id="SSF48452">
    <property type="entry name" value="TPR-like"/>
    <property type="match status" value="1"/>
</dbReference>
<dbReference type="PANTHER" id="PTHR47332">
    <property type="entry name" value="SET DOMAIN-CONTAINING PROTEIN 5"/>
    <property type="match status" value="1"/>
</dbReference>
<keyword evidence="4" id="KW-1185">Reference proteome</keyword>
<feature type="domain" description="SET" evidence="2">
    <location>
        <begin position="137"/>
        <end position="273"/>
    </location>
</feature>
<dbReference type="InterPro" id="IPR019734">
    <property type="entry name" value="TPR_rpt"/>
</dbReference>
<gene>
    <name evidence="3" type="ORF">PsYK624_155400</name>
</gene>
<dbReference type="CDD" id="cd20071">
    <property type="entry name" value="SET_SMYD"/>
    <property type="match status" value="1"/>
</dbReference>
<dbReference type="SMART" id="SM00317">
    <property type="entry name" value="SET"/>
    <property type="match status" value="1"/>
</dbReference>
<dbReference type="PROSITE" id="PS50005">
    <property type="entry name" value="TPR"/>
    <property type="match status" value="1"/>
</dbReference>
<dbReference type="InterPro" id="IPR001214">
    <property type="entry name" value="SET_dom"/>
</dbReference>
<comment type="caution">
    <text evidence="3">The sequence shown here is derived from an EMBL/GenBank/DDBJ whole genome shotgun (WGS) entry which is preliminary data.</text>
</comment>
<sequence>MDAHSTTEAESLKLKGNTLFGSKDYEGAAKCYSEAMCLQPTEPNYPLNRCFAYLKMKRWTEADQDATVVLRLDGANIKALYRRAIARKEQRDFRGARADLFAFIDAGGDVKVAIEENILIATAEANAVMRAVDTPSCGFRLAPSPGRGMGVFATRPFSRGDLVMIESPLYTAHGSGVEDLATAIDELSEEDFERMMQLYNCQDDDSHSPAFGIHFTNALGIDSDTSVLCLQISRINHSCDPNLSFAWHAESNTARMFALRPIAAGEELFHSYRRLITFTRAERHERLAPFGFVCACRTCALPYLERVVSDKRRMELSMSWKVDQRVPVSQPARHVEANAQLVRLLRTEGLASGSDTFTADSAVVCLHHGDWDSARYWTLETYRTRVEEFGADCYERTIHDFMRKLLCNPRGLPEAGKGKKLVFKTRL</sequence>
<dbReference type="InterPro" id="IPR011990">
    <property type="entry name" value="TPR-like_helical_dom_sf"/>
</dbReference>
<evidence type="ECO:0000256" key="1">
    <source>
        <dbReference type="PROSITE-ProRule" id="PRU00339"/>
    </source>
</evidence>
<dbReference type="Proteomes" id="UP000703269">
    <property type="component" value="Unassembled WGS sequence"/>
</dbReference>
<dbReference type="InterPro" id="IPR053185">
    <property type="entry name" value="SET_domain_protein"/>
</dbReference>
<dbReference type="EMBL" id="BPQB01000105">
    <property type="protein sequence ID" value="GJE99287.1"/>
    <property type="molecule type" value="Genomic_DNA"/>
</dbReference>
<protein>
    <submittedName>
        <fullName evidence="3">SET domain-containing protein</fullName>
    </submittedName>
</protein>
<evidence type="ECO:0000313" key="3">
    <source>
        <dbReference type="EMBL" id="GJE99287.1"/>
    </source>
</evidence>
<dbReference type="InterPro" id="IPR046341">
    <property type="entry name" value="SET_dom_sf"/>
</dbReference>
<evidence type="ECO:0000259" key="2">
    <source>
        <dbReference type="PROSITE" id="PS50280"/>
    </source>
</evidence>
<dbReference type="SUPFAM" id="SSF82199">
    <property type="entry name" value="SET domain"/>
    <property type="match status" value="1"/>
</dbReference>
<name>A0A9P3GPE6_9APHY</name>
<dbReference type="Gene3D" id="2.170.270.10">
    <property type="entry name" value="SET domain"/>
    <property type="match status" value="1"/>
</dbReference>
<dbReference type="Pfam" id="PF00856">
    <property type="entry name" value="SET"/>
    <property type="match status" value="1"/>
</dbReference>
<keyword evidence="1" id="KW-0802">TPR repeat</keyword>
<proteinExistence type="predicted"/>
<dbReference type="AlphaFoldDB" id="A0A9P3GPE6"/>
<dbReference type="OrthoDB" id="265717at2759"/>